<feature type="transmembrane region" description="Helical" evidence="1">
    <location>
        <begin position="57"/>
        <end position="76"/>
    </location>
</feature>
<accession>A0AAV7P631</accession>
<feature type="transmembrane region" description="Helical" evidence="1">
    <location>
        <begin position="204"/>
        <end position="229"/>
    </location>
</feature>
<feature type="transmembrane region" description="Helical" evidence="1">
    <location>
        <begin position="33"/>
        <end position="51"/>
    </location>
</feature>
<feature type="transmembrane region" description="Helical" evidence="1">
    <location>
        <begin position="142"/>
        <end position="162"/>
    </location>
</feature>
<keyword evidence="3" id="KW-1185">Reference proteome</keyword>
<dbReference type="EMBL" id="JANPWB010000011">
    <property type="protein sequence ID" value="KAJ1123616.1"/>
    <property type="molecule type" value="Genomic_DNA"/>
</dbReference>
<gene>
    <name evidence="2" type="ORF">NDU88_002084</name>
</gene>
<protein>
    <submittedName>
        <fullName evidence="2">Uncharacterized protein</fullName>
    </submittedName>
</protein>
<evidence type="ECO:0000256" key="1">
    <source>
        <dbReference type="SAM" id="Phobius"/>
    </source>
</evidence>
<feature type="transmembrane region" description="Helical" evidence="1">
    <location>
        <begin position="111"/>
        <end position="135"/>
    </location>
</feature>
<dbReference type="Proteomes" id="UP001066276">
    <property type="component" value="Chromosome 7"/>
</dbReference>
<dbReference type="AlphaFoldDB" id="A0AAV7P631"/>
<keyword evidence="1" id="KW-0472">Membrane</keyword>
<feature type="transmembrane region" description="Helical" evidence="1">
    <location>
        <begin position="83"/>
        <end position="105"/>
    </location>
</feature>
<proteinExistence type="predicted"/>
<name>A0AAV7P631_PLEWA</name>
<evidence type="ECO:0000313" key="3">
    <source>
        <dbReference type="Proteomes" id="UP001066276"/>
    </source>
</evidence>
<evidence type="ECO:0000313" key="2">
    <source>
        <dbReference type="EMBL" id="KAJ1123616.1"/>
    </source>
</evidence>
<sequence>MSFSTGSGGGFVPRVLHPAPGGLSSIGIIGAHWPAVLLAAVSWAVVLLAAVSYAAGLLAAVSLATVLLVAVSWAAVLQAAVSWAAGLVAAVSWAAVMVPAVSWAAGMVLAVSWAAVLLAAVLLAAVSWAAVLLAAVSWATGLVAAVSWAAGKVVVWSAVQIFPDLPVFLCPFPTLDGGAAVSTPPTVHLGAALVADFFPFSRQALANCLCFTGGGLSVLWLLATLAALLPGALQKPVTTGTTGPADVVAEVLGWDLESRALGD</sequence>
<organism evidence="2 3">
    <name type="scientific">Pleurodeles waltl</name>
    <name type="common">Iberian ribbed newt</name>
    <dbReference type="NCBI Taxonomy" id="8319"/>
    <lineage>
        <taxon>Eukaryota</taxon>
        <taxon>Metazoa</taxon>
        <taxon>Chordata</taxon>
        <taxon>Craniata</taxon>
        <taxon>Vertebrata</taxon>
        <taxon>Euteleostomi</taxon>
        <taxon>Amphibia</taxon>
        <taxon>Batrachia</taxon>
        <taxon>Caudata</taxon>
        <taxon>Salamandroidea</taxon>
        <taxon>Salamandridae</taxon>
        <taxon>Pleurodelinae</taxon>
        <taxon>Pleurodeles</taxon>
    </lineage>
</organism>
<keyword evidence="1" id="KW-0812">Transmembrane</keyword>
<comment type="caution">
    <text evidence="2">The sequence shown here is derived from an EMBL/GenBank/DDBJ whole genome shotgun (WGS) entry which is preliminary data.</text>
</comment>
<reference evidence="2" key="1">
    <citation type="journal article" date="2022" name="bioRxiv">
        <title>Sequencing and chromosome-scale assembly of the giantPleurodeles waltlgenome.</title>
        <authorList>
            <person name="Brown T."/>
            <person name="Elewa A."/>
            <person name="Iarovenko S."/>
            <person name="Subramanian E."/>
            <person name="Araus A.J."/>
            <person name="Petzold A."/>
            <person name="Susuki M."/>
            <person name="Suzuki K.-i.T."/>
            <person name="Hayashi T."/>
            <person name="Toyoda A."/>
            <person name="Oliveira C."/>
            <person name="Osipova E."/>
            <person name="Leigh N.D."/>
            <person name="Simon A."/>
            <person name="Yun M.H."/>
        </authorList>
    </citation>
    <scope>NUCLEOTIDE SEQUENCE</scope>
    <source>
        <strain evidence="2">20211129_DDA</strain>
        <tissue evidence="2">Liver</tissue>
    </source>
</reference>
<keyword evidence="1" id="KW-1133">Transmembrane helix</keyword>